<comment type="caution">
    <text evidence="4">The sequence shown here is derived from an EMBL/GenBank/DDBJ whole genome shotgun (WGS) entry which is preliminary data.</text>
</comment>
<evidence type="ECO:0000256" key="1">
    <source>
        <dbReference type="ARBA" id="ARBA00022729"/>
    </source>
</evidence>
<dbReference type="Pfam" id="PF00497">
    <property type="entry name" value="SBP_bac_3"/>
    <property type="match status" value="1"/>
</dbReference>
<organism evidence="4">
    <name type="scientific">marine sediment metagenome</name>
    <dbReference type="NCBI Taxonomy" id="412755"/>
    <lineage>
        <taxon>unclassified sequences</taxon>
        <taxon>metagenomes</taxon>
        <taxon>ecological metagenomes</taxon>
    </lineage>
</organism>
<keyword evidence="1" id="KW-0732">Signal</keyword>
<feature type="domain" description="Solute-binding protein family 3/N-terminal" evidence="3">
    <location>
        <begin position="2"/>
        <end position="211"/>
    </location>
</feature>
<reference evidence="4" key="1">
    <citation type="journal article" date="2014" name="Front. Microbiol.">
        <title>High frequency of phylogenetically diverse reductive dehalogenase-homologous genes in deep subseafloor sedimentary metagenomes.</title>
        <authorList>
            <person name="Kawai M."/>
            <person name="Futagami T."/>
            <person name="Toyoda A."/>
            <person name="Takaki Y."/>
            <person name="Nishi S."/>
            <person name="Hori S."/>
            <person name="Arai W."/>
            <person name="Tsubouchi T."/>
            <person name="Morono Y."/>
            <person name="Uchiyama I."/>
            <person name="Ito T."/>
            <person name="Fujiyama A."/>
            <person name="Inagaki F."/>
            <person name="Takami H."/>
        </authorList>
    </citation>
    <scope>NUCLEOTIDE SEQUENCE</scope>
    <source>
        <strain evidence="4">Expedition CK06-06</strain>
    </source>
</reference>
<dbReference type="Gene3D" id="3.40.190.10">
    <property type="entry name" value="Periplasmic binding protein-like II"/>
    <property type="match status" value="2"/>
</dbReference>
<protein>
    <recommendedName>
        <fullName evidence="3">Solute-binding protein family 3/N-terminal domain-containing protein</fullName>
    </recommendedName>
</protein>
<dbReference type="AlphaFoldDB" id="X1AU83"/>
<keyword evidence="2" id="KW-0472">Membrane</keyword>
<name>X1AU83_9ZZZZ</name>
<feature type="non-terminal residue" evidence="4">
    <location>
        <position position="307"/>
    </location>
</feature>
<dbReference type="EMBL" id="BART01015575">
    <property type="protein sequence ID" value="GAG86280.1"/>
    <property type="molecule type" value="Genomic_DNA"/>
</dbReference>
<dbReference type="SUPFAM" id="SSF53850">
    <property type="entry name" value="Periplasmic binding protein-like II"/>
    <property type="match status" value="1"/>
</dbReference>
<dbReference type="PANTHER" id="PTHR35936:SF32">
    <property type="entry name" value="MEMBRANE-BOUND LYTIC MUREIN TRANSGLYCOSYLASE F"/>
    <property type="match status" value="1"/>
</dbReference>
<proteinExistence type="predicted"/>
<sequence length="307" mass="35015">MPYERINEQGNHVGIAADFMSEFQKGIPVPIELVQTESWKESLEAAKSRQCDILSLLNESPQRREFLNFTEPYLTDSVVLVTKSDVFYLDGLKSLSGRKLGIVEGYVYEEKIRKQYPEIIIIPTKSIGDALRKVSDGEFYATLDALFIVTRHIQDLGLSNLKIASQTGLDNFFRVGVRKDDPILLSVFDKVTKNLDDATRNAILRSWYTIKFQHVTDWRLVWQITGISILIFCLLGYNTLLTRRFNRKLAKANELLLNKNQELIRAKINLVDKESTLSSILRAAPIGIGLVCNRVFKWLSDPTLAML</sequence>
<gene>
    <name evidence="4" type="ORF">S01H4_30213</name>
</gene>
<evidence type="ECO:0000313" key="4">
    <source>
        <dbReference type="EMBL" id="GAG86280.1"/>
    </source>
</evidence>
<keyword evidence="2" id="KW-1133">Transmembrane helix</keyword>
<keyword evidence="2" id="KW-0812">Transmembrane</keyword>
<dbReference type="PANTHER" id="PTHR35936">
    <property type="entry name" value="MEMBRANE-BOUND LYTIC MUREIN TRANSGLYCOSYLASE F"/>
    <property type="match status" value="1"/>
</dbReference>
<evidence type="ECO:0000259" key="3">
    <source>
        <dbReference type="SMART" id="SM00062"/>
    </source>
</evidence>
<dbReference type="CDD" id="cd13708">
    <property type="entry name" value="PBP2_BvgS_like_1"/>
    <property type="match status" value="1"/>
</dbReference>
<dbReference type="SMART" id="SM00062">
    <property type="entry name" value="PBPb"/>
    <property type="match status" value="1"/>
</dbReference>
<feature type="transmembrane region" description="Helical" evidence="2">
    <location>
        <begin position="220"/>
        <end position="241"/>
    </location>
</feature>
<accession>X1AU83</accession>
<dbReference type="InterPro" id="IPR001638">
    <property type="entry name" value="Solute-binding_3/MltF_N"/>
</dbReference>
<evidence type="ECO:0000256" key="2">
    <source>
        <dbReference type="SAM" id="Phobius"/>
    </source>
</evidence>